<reference evidence="1 2" key="1">
    <citation type="submission" date="2024-09" db="EMBL/GenBank/DDBJ databases">
        <title>Floridaenema gen nov. (Aerosakkonemataceae, Aerosakkonematales ord. nov., Cyanobacteria) from benthic tropical and subtropical fresh waters, with the description of four new species.</title>
        <authorList>
            <person name="Moretto J.A."/>
            <person name="Berthold D.E."/>
            <person name="Lefler F.W."/>
            <person name="Huang I.-S."/>
            <person name="Laughinghouse H. IV."/>
        </authorList>
    </citation>
    <scope>NUCLEOTIDE SEQUENCE [LARGE SCALE GENOMIC DNA]</scope>
    <source>
        <strain evidence="1 2">BLCC-F154</strain>
    </source>
</reference>
<gene>
    <name evidence="1" type="ORF">ACE1B6_27465</name>
</gene>
<proteinExistence type="predicted"/>
<organism evidence="1 2">
    <name type="scientific">Floridaenema fluviatile BLCC-F154</name>
    <dbReference type="NCBI Taxonomy" id="3153640"/>
    <lineage>
        <taxon>Bacteria</taxon>
        <taxon>Bacillati</taxon>
        <taxon>Cyanobacteriota</taxon>
        <taxon>Cyanophyceae</taxon>
        <taxon>Oscillatoriophycideae</taxon>
        <taxon>Aerosakkonematales</taxon>
        <taxon>Aerosakkonemataceae</taxon>
        <taxon>Floridanema</taxon>
        <taxon>Floridanema fluviatile</taxon>
    </lineage>
</organism>
<accession>A0ABV4YJK1</accession>
<dbReference type="EMBL" id="JBHFNS010000093">
    <property type="protein sequence ID" value="MFB2939009.1"/>
    <property type="molecule type" value="Genomic_DNA"/>
</dbReference>
<evidence type="ECO:0000313" key="2">
    <source>
        <dbReference type="Proteomes" id="UP001576776"/>
    </source>
</evidence>
<comment type="caution">
    <text evidence="1">The sequence shown here is derived from an EMBL/GenBank/DDBJ whole genome shotgun (WGS) entry which is preliminary data.</text>
</comment>
<sequence length="81" mass="9369">MPTYEDILTQVKSLTLTDKFRLLEELKTIVNVSEEVEEDDEVMTTEEIAESEAAWEDYLAGRDRGISSKELKQRLLGEKFD</sequence>
<name>A0ABV4YJK1_9CYAN</name>
<dbReference type="RefSeq" id="WP_413260485.1">
    <property type="nucleotide sequence ID" value="NZ_JBHFNS010000093.1"/>
</dbReference>
<evidence type="ECO:0000313" key="1">
    <source>
        <dbReference type="EMBL" id="MFB2939009.1"/>
    </source>
</evidence>
<dbReference type="Proteomes" id="UP001576776">
    <property type="component" value="Unassembled WGS sequence"/>
</dbReference>
<keyword evidence="2" id="KW-1185">Reference proteome</keyword>
<protein>
    <submittedName>
        <fullName evidence="1">Uncharacterized protein</fullName>
    </submittedName>
</protein>